<dbReference type="EMBL" id="ML213532">
    <property type="protein sequence ID" value="TFK46203.1"/>
    <property type="molecule type" value="Genomic_DNA"/>
</dbReference>
<evidence type="ECO:0000313" key="1">
    <source>
        <dbReference type="EMBL" id="TFK46203.1"/>
    </source>
</evidence>
<name>A0A5C3MN42_9AGAM</name>
<protein>
    <submittedName>
        <fullName evidence="1">Uncharacterized protein</fullName>
    </submittedName>
</protein>
<sequence>MASFLVLYPHTVTSFELGCRKSVSSRASQGKFRRQVTVRWTGVSSDWTSIRLSSHGCRLYERQPNISVVASVELGTHIRPTVILEGRLHGVTSDISPRWIKGVLQIRKVRDQSSKPQLGECTSFFLECAAQTEAVVAERRCCDALHRAPWRMWHRNVSESVISSQALLLI</sequence>
<dbReference type="AlphaFoldDB" id="A0A5C3MN42"/>
<evidence type="ECO:0000313" key="2">
    <source>
        <dbReference type="Proteomes" id="UP000305948"/>
    </source>
</evidence>
<organism evidence="1 2">
    <name type="scientific">Heliocybe sulcata</name>
    <dbReference type="NCBI Taxonomy" id="5364"/>
    <lineage>
        <taxon>Eukaryota</taxon>
        <taxon>Fungi</taxon>
        <taxon>Dikarya</taxon>
        <taxon>Basidiomycota</taxon>
        <taxon>Agaricomycotina</taxon>
        <taxon>Agaricomycetes</taxon>
        <taxon>Gloeophyllales</taxon>
        <taxon>Gloeophyllaceae</taxon>
        <taxon>Heliocybe</taxon>
    </lineage>
</organism>
<keyword evidence="2" id="KW-1185">Reference proteome</keyword>
<dbReference type="Proteomes" id="UP000305948">
    <property type="component" value="Unassembled WGS sequence"/>
</dbReference>
<gene>
    <name evidence="1" type="ORF">OE88DRAFT_1043255</name>
</gene>
<accession>A0A5C3MN42</accession>
<reference evidence="1 2" key="1">
    <citation type="journal article" date="2019" name="Nat. Ecol. Evol.">
        <title>Megaphylogeny resolves global patterns of mushroom evolution.</title>
        <authorList>
            <person name="Varga T."/>
            <person name="Krizsan K."/>
            <person name="Foldi C."/>
            <person name="Dima B."/>
            <person name="Sanchez-Garcia M."/>
            <person name="Sanchez-Ramirez S."/>
            <person name="Szollosi G.J."/>
            <person name="Szarkandi J.G."/>
            <person name="Papp V."/>
            <person name="Albert L."/>
            <person name="Andreopoulos W."/>
            <person name="Angelini C."/>
            <person name="Antonin V."/>
            <person name="Barry K.W."/>
            <person name="Bougher N.L."/>
            <person name="Buchanan P."/>
            <person name="Buyck B."/>
            <person name="Bense V."/>
            <person name="Catcheside P."/>
            <person name="Chovatia M."/>
            <person name="Cooper J."/>
            <person name="Damon W."/>
            <person name="Desjardin D."/>
            <person name="Finy P."/>
            <person name="Geml J."/>
            <person name="Haridas S."/>
            <person name="Hughes K."/>
            <person name="Justo A."/>
            <person name="Karasinski D."/>
            <person name="Kautmanova I."/>
            <person name="Kiss B."/>
            <person name="Kocsube S."/>
            <person name="Kotiranta H."/>
            <person name="LaButti K.M."/>
            <person name="Lechner B.E."/>
            <person name="Liimatainen K."/>
            <person name="Lipzen A."/>
            <person name="Lukacs Z."/>
            <person name="Mihaltcheva S."/>
            <person name="Morgado L.N."/>
            <person name="Niskanen T."/>
            <person name="Noordeloos M.E."/>
            <person name="Ohm R.A."/>
            <person name="Ortiz-Santana B."/>
            <person name="Ovrebo C."/>
            <person name="Racz N."/>
            <person name="Riley R."/>
            <person name="Savchenko A."/>
            <person name="Shiryaev A."/>
            <person name="Soop K."/>
            <person name="Spirin V."/>
            <person name="Szebenyi C."/>
            <person name="Tomsovsky M."/>
            <person name="Tulloss R.E."/>
            <person name="Uehling J."/>
            <person name="Grigoriev I.V."/>
            <person name="Vagvolgyi C."/>
            <person name="Papp T."/>
            <person name="Martin F.M."/>
            <person name="Miettinen O."/>
            <person name="Hibbett D.S."/>
            <person name="Nagy L.G."/>
        </authorList>
    </citation>
    <scope>NUCLEOTIDE SEQUENCE [LARGE SCALE GENOMIC DNA]</scope>
    <source>
        <strain evidence="1 2">OMC1185</strain>
    </source>
</reference>
<proteinExistence type="predicted"/>